<evidence type="ECO:0000313" key="4">
    <source>
        <dbReference type="Proteomes" id="UP001359886"/>
    </source>
</evidence>
<keyword evidence="4" id="KW-1185">Reference proteome</keyword>
<feature type="region of interest" description="Disordered" evidence="1">
    <location>
        <begin position="1"/>
        <end position="26"/>
    </location>
</feature>
<sequence length="238" mass="27270">MKTPECDLETGVCAPAPVPQEPGASAPTEAAEEIVYVGDPMCSWCWGIAPNLQQLHEFGHKNAIPFRLVVGGLRPGGGDAWNRQFKQFLEHHWREIATMTGQEFRYQLLERESFDYDTEPACRAVVAARPLAPENEMDFFYAVQRRFYVDNEDPKTVEFYRPICAELDIDYSVFAERFDSDDVRAETLEEFRLNRSWGVTGYPTVFVRVGARHHPLARGYATFDQMRDDLIRAVPRLS</sequence>
<dbReference type="SUPFAM" id="SSF52833">
    <property type="entry name" value="Thioredoxin-like"/>
    <property type="match status" value="1"/>
</dbReference>
<gene>
    <name evidence="3" type="ORF">V3330_00660</name>
</gene>
<dbReference type="Gene3D" id="1.10.472.60">
    <property type="entry name" value="putative protein disulfide isomerase domain"/>
    <property type="match status" value="1"/>
</dbReference>
<proteinExistence type="predicted"/>
<dbReference type="PANTHER" id="PTHR13887:SF54">
    <property type="entry name" value="DSBA FAMILY PROTEIN"/>
    <property type="match status" value="1"/>
</dbReference>
<dbReference type="InterPro" id="IPR036249">
    <property type="entry name" value="Thioredoxin-like_sf"/>
</dbReference>
<dbReference type="AlphaFoldDB" id="A0AAW9R696"/>
<dbReference type="InterPro" id="IPR001853">
    <property type="entry name" value="DSBA-like_thioredoxin_dom"/>
</dbReference>
<reference evidence="3 4" key="1">
    <citation type="submission" date="2024-02" db="EMBL/GenBank/DDBJ databases">
        <title>A novel Wenzhouxiangellaceae bacterium, isolated from coastal sediments.</title>
        <authorList>
            <person name="Du Z.-J."/>
            <person name="Ye Y.-Q."/>
            <person name="Zhang X.-Y."/>
        </authorList>
    </citation>
    <scope>NUCLEOTIDE SEQUENCE [LARGE SCALE GENOMIC DNA]</scope>
    <source>
        <strain evidence="3 4">CH-27</strain>
    </source>
</reference>
<evidence type="ECO:0000313" key="3">
    <source>
        <dbReference type="EMBL" id="MEJ8566117.1"/>
    </source>
</evidence>
<dbReference type="Proteomes" id="UP001359886">
    <property type="component" value="Unassembled WGS sequence"/>
</dbReference>
<feature type="domain" description="DSBA-like thioredoxin" evidence="2">
    <location>
        <begin position="37"/>
        <end position="226"/>
    </location>
</feature>
<dbReference type="PANTHER" id="PTHR13887">
    <property type="entry name" value="GLUTATHIONE S-TRANSFERASE KAPPA"/>
    <property type="match status" value="1"/>
</dbReference>
<protein>
    <submittedName>
        <fullName evidence="3">DsbA family protein</fullName>
    </submittedName>
</protein>
<dbReference type="RefSeq" id="WP_354693441.1">
    <property type="nucleotide sequence ID" value="NZ_JAZHOG010000001.1"/>
</dbReference>
<comment type="caution">
    <text evidence="3">The sequence shown here is derived from an EMBL/GenBank/DDBJ whole genome shotgun (WGS) entry which is preliminary data.</text>
</comment>
<dbReference type="Gene3D" id="3.40.30.10">
    <property type="entry name" value="Glutaredoxin"/>
    <property type="match status" value="1"/>
</dbReference>
<organism evidence="3 4">
    <name type="scientific">Elongatibacter sediminis</name>
    <dbReference type="NCBI Taxonomy" id="3119006"/>
    <lineage>
        <taxon>Bacteria</taxon>
        <taxon>Pseudomonadati</taxon>
        <taxon>Pseudomonadota</taxon>
        <taxon>Gammaproteobacteria</taxon>
        <taxon>Chromatiales</taxon>
        <taxon>Wenzhouxiangellaceae</taxon>
        <taxon>Elongatibacter</taxon>
    </lineage>
</organism>
<dbReference type="EMBL" id="JAZHOG010000001">
    <property type="protein sequence ID" value="MEJ8566117.1"/>
    <property type="molecule type" value="Genomic_DNA"/>
</dbReference>
<dbReference type="CDD" id="cd03025">
    <property type="entry name" value="DsbA_FrnE_like"/>
    <property type="match status" value="1"/>
</dbReference>
<dbReference type="Pfam" id="PF01323">
    <property type="entry name" value="DSBA"/>
    <property type="match status" value="1"/>
</dbReference>
<accession>A0AAW9R696</accession>
<name>A0AAW9R696_9GAMM</name>
<evidence type="ECO:0000256" key="1">
    <source>
        <dbReference type="SAM" id="MobiDB-lite"/>
    </source>
</evidence>
<evidence type="ECO:0000259" key="2">
    <source>
        <dbReference type="Pfam" id="PF01323"/>
    </source>
</evidence>